<evidence type="ECO:0000256" key="8">
    <source>
        <dbReference type="ARBA" id="ARBA00023136"/>
    </source>
</evidence>
<keyword evidence="15" id="KW-1185">Reference proteome</keyword>
<keyword evidence="2" id="KW-0813">Transport</keyword>
<dbReference type="Pfam" id="PF01182">
    <property type="entry name" value="Glucosamine_iso"/>
    <property type="match status" value="1"/>
</dbReference>
<dbReference type="InterPro" id="IPR018321">
    <property type="entry name" value="Glucosamine6P_isomerase_CS"/>
</dbReference>
<gene>
    <name evidence="14" type="ordered locus">CMS0913</name>
</gene>
<feature type="transmembrane region" description="Helical" evidence="12">
    <location>
        <begin position="51"/>
        <end position="69"/>
    </location>
</feature>
<dbReference type="GO" id="GO:0006046">
    <property type="term" value="P:N-acetylglucosamine catabolic process"/>
    <property type="evidence" value="ECO:0007669"/>
    <property type="project" value="UniProtKB-UniRule"/>
</dbReference>
<dbReference type="CDD" id="cd01399">
    <property type="entry name" value="GlcN6P_deaminase"/>
    <property type="match status" value="1"/>
</dbReference>
<feature type="transmembrane region" description="Helical" evidence="12">
    <location>
        <begin position="20"/>
        <end position="39"/>
    </location>
</feature>
<evidence type="ECO:0000313" key="14">
    <source>
        <dbReference type="EMBL" id="CAQ01029.1"/>
    </source>
</evidence>
<feature type="transmembrane region" description="Helical" evidence="12">
    <location>
        <begin position="89"/>
        <end position="109"/>
    </location>
</feature>
<evidence type="ECO:0000256" key="2">
    <source>
        <dbReference type="ARBA" id="ARBA00022448"/>
    </source>
</evidence>
<keyword evidence="6 12" id="KW-0812">Transmembrane</keyword>
<keyword evidence="4" id="KW-0762">Sugar transport</keyword>
<evidence type="ECO:0000259" key="13">
    <source>
        <dbReference type="PROSITE" id="PS51103"/>
    </source>
</evidence>
<feature type="transmembrane region" description="Helical" evidence="12">
    <location>
        <begin position="116"/>
        <end position="136"/>
    </location>
</feature>
<dbReference type="GO" id="GO:0009401">
    <property type="term" value="P:phosphoenolpyruvate-dependent sugar phosphotransferase system"/>
    <property type="evidence" value="ECO:0007669"/>
    <property type="project" value="UniProtKB-KW"/>
</dbReference>
<dbReference type="EC" id="3.5.99.6" evidence="10"/>
<protein>
    <recommendedName>
        <fullName evidence="10">Glucosamine-6-phosphate deaminase</fullName>
        <ecNumber evidence="10">3.5.99.6</ecNumber>
    </recommendedName>
</protein>
<feature type="compositionally biased region" description="Basic residues" evidence="11">
    <location>
        <begin position="357"/>
        <end position="367"/>
    </location>
</feature>
<dbReference type="GO" id="GO:0005975">
    <property type="term" value="P:carbohydrate metabolic process"/>
    <property type="evidence" value="ECO:0007669"/>
    <property type="project" value="InterPro"/>
</dbReference>
<feature type="transmembrane region" description="Helical" evidence="12">
    <location>
        <begin position="216"/>
        <end position="233"/>
    </location>
</feature>
<evidence type="ECO:0000256" key="7">
    <source>
        <dbReference type="ARBA" id="ARBA00022989"/>
    </source>
</evidence>
<evidence type="ECO:0000256" key="9">
    <source>
        <dbReference type="ARBA" id="ARBA00023277"/>
    </source>
</evidence>
<keyword evidence="5" id="KW-0598">Phosphotransferase system</keyword>
<dbReference type="eggNOG" id="COG0363">
    <property type="taxonomic scope" value="Bacteria"/>
</dbReference>
<dbReference type="PROSITE" id="PS01161">
    <property type="entry name" value="GLC_GALNAC_ISOMERASE"/>
    <property type="match status" value="1"/>
</dbReference>
<evidence type="ECO:0000256" key="12">
    <source>
        <dbReference type="SAM" id="Phobius"/>
    </source>
</evidence>
<evidence type="ECO:0000256" key="3">
    <source>
        <dbReference type="ARBA" id="ARBA00022475"/>
    </source>
</evidence>
<dbReference type="eggNOG" id="COG1263">
    <property type="taxonomic scope" value="Bacteria"/>
</dbReference>
<dbReference type="GO" id="GO:0090563">
    <property type="term" value="F:protein-phosphocysteine-sugar phosphotransferase activity"/>
    <property type="evidence" value="ECO:0007669"/>
    <property type="project" value="TreeGrafter"/>
</dbReference>
<dbReference type="InterPro" id="IPR050429">
    <property type="entry name" value="PTS_Glucose_EIICBA"/>
</dbReference>
<evidence type="ECO:0000256" key="10">
    <source>
        <dbReference type="NCBIfam" id="TIGR00502"/>
    </source>
</evidence>
<dbReference type="AlphaFoldDB" id="B0RFH0"/>
<dbReference type="STRING" id="31964.CMS0913"/>
<dbReference type="GO" id="GO:0008982">
    <property type="term" value="F:protein-N(PI)-phosphohistidine-sugar phosphotransferase activity"/>
    <property type="evidence" value="ECO:0007669"/>
    <property type="project" value="InterPro"/>
</dbReference>
<dbReference type="Gene3D" id="3.40.50.1360">
    <property type="match status" value="1"/>
</dbReference>
<sequence>MGVAIGFAKKADGSTALSAVVGYLVLSNVFTVMSPVVLAGQTTVAGAQVEIDYSVFGGIVVGLVTAWLFDRYHTIQLPSYLGFFGGRRFVPIIVSLVSLVIGFGLSYAYPVFDLGLAGLGAFIGGTGALGAFVYGFTNRMLIPVGLHHILNSYVWFLQGSYTKGDGSVVTGELTRFAAGDPTAGALTSGFYPVLMFGLPAAALAMIHLSNPAQRKAAIGILGAAGLTAFLTGVTEPLEFAFMFAAFPLYVVHALLTGLSLAIANLLDIHLGFSFSAGLFDLLLYGTAPAAKNIGLLVIMGVVYFAVYYVLFRLVIKRWNLRTPGREDVAAPVDGAAPRPCRGGRGCRGRCIRPSGRGPRRRRVGAHRRAADPGLRWARQPRPRRRVHHAPARRGRGPHARRPRAPQGARRRRRDRGRRQRPGRLRPARGVAEGRDARGHLMEVVVVPTAEDAAPLVADAYRALLERRPDAVLGLATGSTPLPLYWELIRRHREEGLSFARARAFLLDEYVGLPDGHPERYRAFIAEELERHVDFAPDAILGPGDAGSDPLDAGPAYERAIREAGGIDLQILGIGTDGHLAFNMPMSSLGSRTRLKTLTPRTRRDNARFFGGDVDRVPTQCLTQGLATILDSRHAILLGFGRAKAPAVRAAVEGALSARWPASVLQLHPHATVVVDEEAAAELEFVDHYRDTFAGKPAGQGL</sequence>
<dbReference type="EMBL" id="AM849034">
    <property type="protein sequence ID" value="CAQ01029.1"/>
    <property type="molecule type" value="Genomic_DNA"/>
</dbReference>
<dbReference type="InterPro" id="IPR004547">
    <property type="entry name" value="Glucosamine6P_isomerase"/>
</dbReference>
<keyword evidence="7 12" id="KW-1133">Transmembrane helix</keyword>
<dbReference type="NCBIfam" id="NF001684">
    <property type="entry name" value="PRK00443.1-4"/>
    <property type="match status" value="1"/>
</dbReference>
<feature type="compositionally biased region" description="Basic residues" evidence="11">
    <location>
        <begin position="378"/>
        <end position="426"/>
    </location>
</feature>
<evidence type="ECO:0000256" key="5">
    <source>
        <dbReference type="ARBA" id="ARBA00022683"/>
    </source>
</evidence>
<dbReference type="InterPro" id="IPR013013">
    <property type="entry name" value="PTS_EIIC_1"/>
</dbReference>
<name>B0RFH0_CLASE</name>
<evidence type="ECO:0000256" key="11">
    <source>
        <dbReference type="SAM" id="MobiDB-lite"/>
    </source>
</evidence>
<feature type="region of interest" description="Disordered" evidence="11">
    <location>
        <begin position="328"/>
        <end position="433"/>
    </location>
</feature>
<dbReference type="KEGG" id="cms:CMS0913"/>
<organism evidence="14 15">
    <name type="scientific">Clavibacter sepedonicus</name>
    <name type="common">Clavibacter michiganensis subsp. sepedonicus</name>
    <dbReference type="NCBI Taxonomy" id="31964"/>
    <lineage>
        <taxon>Bacteria</taxon>
        <taxon>Bacillati</taxon>
        <taxon>Actinomycetota</taxon>
        <taxon>Actinomycetes</taxon>
        <taxon>Micrococcales</taxon>
        <taxon>Microbacteriaceae</taxon>
        <taxon>Clavibacter</taxon>
    </lineage>
</organism>
<dbReference type="SUPFAM" id="SSF100950">
    <property type="entry name" value="NagB/RpiA/CoA transferase-like"/>
    <property type="match status" value="1"/>
</dbReference>
<reference evidence="14 15" key="1">
    <citation type="journal article" date="2008" name="J. Bacteriol.">
        <title>Genome of the actinomycete plant pathogen Clavibacter michiganensis subsp. sepedonicus suggests recent niche adaptation.</title>
        <authorList>
            <person name="Bentley S.D."/>
            <person name="Corton C."/>
            <person name="Brown S.E."/>
            <person name="Barron A."/>
            <person name="Clark L."/>
            <person name="Doggett J."/>
            <person name="Harris B."/>
            <person name="Ormond D."/>
            <person name="Quail M.A."/>
            <person name="May G."/>
            <person name="Francis D."/>
            <person name="Knudson D."/>
            <person name="Parkhill J."/>
            <person name="Ishimaru C.A."/>
        </authorList>
    </citation>
    <scope>NUCLEOTIDE SEQUENCE [LARGE SCALE GENOMIC DNA]</scope>
    <source>
        <strain evidence="15">ATCC 33113 / DSM 20744 / JCM 9667 / LMG 2889 / ICMP 2535 / C-1</strain>
    </source>
</reference>
<comment type="subcellular location">
    <subcellularLocation>
        <location evidence="1">Cell membrane</location>
        <topology evidence="1">Multi-pass membrane protein</topology>
    </subcellularLocation>
</comment>
<feature type="domain" description="PTS EIIC type-1" evidence="13">
    <location>
        <begin position="1"/>
        <end position="327"/>
    </location>
</feature>
<dbReference type="GO" id="GO:0004342">
    <property type="term" value="F:glucosamine-6-phosphate deaminase activity"/>
    <property type="evidence" value="ECO:0007669"/>
    <property type="project" value="UniProtKB-UniRule"/>
</dbReference>
<keyword evidence="9" id="KW-0119">Carbohydrate metabolism</keyword>
<keyword evidence="3" id="KW-1003">Cell membrane</keyword>
<keyword evidence="8 12" id="KW-0472">Membrane</keyword>
<proteinExistence type="predicted"/>
<dbReference type="InterPro" id="IPR006148">
    <property type="entry name" value="Glc/Gal-6P_isomerase"/>
</dbReference>
<evidence type="ECO:0000256" key="1">
    <source>
        <dbReference type="ARBA" id="ARBA00004651"/>
    </source>
</evidence>
<dbReference type="HOGENOM" id="CLU_393153_0_0_11"/>
<keyword evidence="14" id="KW-0378">Hydrolase</keyword>
<accession>B0RFH0</accession>
<evidence type="ECO:0000256" key="6">
    <source>
        <dbReference type="ARBA" id="ARBA00022692"/>
    </source>
</evidence>
<feature type="transmembrane region" description="Helical" evidence="12">
    <location>
        <begin position="189"/>
        <end position="209"/>
    </location>
</feature>
<dbReference type="PROSITE" id="PS51103">
    <property type="entry name" value="PTS_EIIC_TYPE_1"/>
    <property type="match status" value="1"/>
</dbReference>
<dbReference type="GO" id="GO:0005886">
    <property type="term" value="C:plasma membrane"/>
    <property type="evidence" value="ECO:0007669"/>
    <property type="project" value="UniProtKB-SubCell"/>
</dbReference>
<dbReference type="PANTHER" id="PTHR30009">
    <property type="entry name" value="CYTOCHROME C-TYPE SYNTHESIS PROTEIN AND PTS TRANSMEMBRANE COMPONENT"/>
    <property type="match status" value="1"/>
</dbReference>
<evidence type="ECO:0000313" key="15">
    <source>
        <dbReference type="Proteomes" id="UP000001318"/>
    </source>
</evidence>
<feature type="transmembrane region" description="Helical" evidence="12">
    <location>
        <begin position="239"/>
        <end position="263"/>
    </location>
</feature>
<dbReference type="Proteomes" id="UP000001318">
    <property type="component" value="Chromosome"/>
</dbReference>
<feature type="transmembrane region" description="Helical" evidence="12">
    <location>
        <begin position="293"/>
        <end position="315"/>
    </location>
</feature>
<evidence type="ECO:0000256" key="4">
    <source>
        <dbReference type="ARBA" id="ARBA00022597"/>
    </source>
</evidence>
<dbReference type="Pfam" id="PF02378">
    <property type="entry name" value="PTS_EIIC"/>
    <property type="match status" value="1"/>
</dbReference>
<dbReference type="NCBIfam" id="TIGR00502">
    <property type="entry name" value="nagB"/>
    <property type="match status" value="1"/>
</dbReference>
<dbReference type="InterPro" id="IPR037171">
    <property type="entry name" value="NagB/RpiA_transferase-like"/>
</dbReference>
<dbReference type="InterPro" id="IPR003352">
    <property type="entry name" value="PTS_EIIC"/>
</dbReference>